<protein>
    <submittedName>
        <fullName evidence="2">Uncharacterized protein</fullName>
    </submittedName>
</protein>
<accession>A0A3L6GB30</accession>
<comment type="caution">
    <text evidence="2">The sequence shown here is derived from an EMBL/GenBank/DDBJ whole genome shotgun (WGS) entry which is preliminary data.</text>
</comment>
<feature type="compositionally biased region" description="Basic residues" evidence="1">
    <location>
        <begin position="1"/>
        <end position="10"/>
    </location>
</feature>
<evidence type="ECO:0000256" key="1">
    <source>
        <dbReference type="SAM" id="MobiDB-lite"/>
    </source>
</evidence>
<dbReference type="EMBL" id="NCVQ01000002">
    <property type="protein sequence ID" value="PWZ45724.1"/>
    <property type="molecule type" value="Genomic_DNA"/>
</dbReference>
<organism evidence="2">
    <name type="scientific">Zea mays</name>
    <name type="common">Maize</name>
    <dbReference type="NCBI Taxonomy" id="4577"/>
    <lineage>
        <taxon>Eukaryota</taxon>
        <taxon>Viridiplantae</taxon>
        <taxon>Streptophyta</taxon>
        <taxon>Embryophyta</taxon>
        <taxon>Tracheophyta</taxon>
        <taxon>Spermatophyta</taxon>
        <taxon>Magnoliopsida</taxon>
        <taxon>Liliopsida</taxon>
        <taxon>Poales</taxon>
        <taxon>Poaceae</taxon>
        <taxon>PACMAD clade</taxon>
        <taxon>Panicoideae</taxon>
        <taxon>Andropogonodae</taxon>
        <taxon>Andropogoneae</taxon>
        <taxon>Tripsacinae</taxon>
        <taxon>Zea</taxon>
    </lineage>
</organism>
<feature type="region of interest" description="Disordered" evidence="1">
    <location>
        <begin position="1"/>
        <end position="61"/>
    </location>
</feature>
<sequence>MPPPVRHHHAAPPTTPEPSARPLPTTPPINAAPPLEPSSPQIPTPFPESSPQSTPCLPSPYVHRRHHASTLALPAPSPISQRHAILARQTLFPTTSTPEPASLVLPTDACLMLLVARHSLSSIVASRTRTEKGWRQRQTYSASVALSTANFCLVIHTFECIPVPEAVPSNDSATPTEADLLDPSIEAPTEMTPVAKRSPVELLRVFYVKFKRDL</sequence>
<feature type="compositionally biased region" description="Pro residues" evidence="1">
    <location>
        <begin position="13"/>
        <end position="48"/>
    </location>
</feature>
<reference evidence="2" key="1">
    <citation type="journal article" date="2018" name="Nat. Genet.">
        <title>Extensive intraspecific gene order and gene structural variations between Mo17 and other maize genomes.</title>
        <authorList>
            <person name="Sun S."/>
            <person name="Zhou Y."/>
            <person name="Chen J."/>
            <person name="Shi J."/>
            <person name="Zhao H."/>
            <person name="Zhao H."/>
            <person name="Song W."/>
            <person name="Zhang M."/>
            <person name="Cui Y."/>
            <person name="Dong X."/>
            <person name="Liu H."/>
            <person name="Ma X."/>
            <person name="Jiao Y."/>
            <person name="Wang B."/>
            <person name="Wei X."/>
            <person name="Stein J.C."/>
            <person name="Glaubitz J.C."/>
            <person name="Lu F."/>
            <person name="Yu G."/>
            <person name="Liang C."/>
            <person name="Fengler K."/>
            <person name="Li B."/>
            <person name="Rafalski A."/>
            <person name="Schnable P.S."/>
            <person name="Ware D.H."/>
            <person name="Buckler E.S."/>
            <person name="Lai J."/>
        </authorList>
    </citation>
    <scope>NUCLEOTIDE SEQUENCE [LARGE SCALE GENOMIC DNA]</scope>
    <source>
        <tissue evidence="2">Seedling</tissue>
    </source>
</reference>
<evidence type="ECO:0000313" key="2">
    <source>
        <dbReference type="EMBL" id="PWZ45724.1"/>
    </source>
</evidence>
<dbReference type="AlphaFoldDB" id="A0A3L6GB30"/>
<dbReference type="Proteomes" id="UP000251960">
    <property type="component" value="Chromosome 10"/>
</dbReference>
<proteinExistence type="predicted"/>
<name>A0A3L6GB30_MAIZE</name>
<gene>
    <name evidence="2" type="ORF">Zm00014a_005663</name>
</gene>